<dbReference type="CDD" id="cd04480">
    <property type="entry name" value="RPA1_DBD_A_like"/>
    <property type="match status" value="1"/>
</dbReference>
<accession>A0A804NR96</accession>
<dbReference type="Gramene" id="Zm00001eb179900_T001">
    <property type="protein sequence ID" value="Zm00001eb179900_P001"/>
    <property type="gene ID" value="Zm00001eb179900"/>
</dbReference>
<evidence type="ECO:0000259" key="5">
    <source>
        <dbReference type="Pfam" id="PF16900"/>
    </source>
</evidence>
<reference evidence="6" key="2">
    <citation type="submission" date="2019-07" db="EMBL/GenBank/DDBJ databases">
        <authorList>
            <person name="Seetharam A."/>
            <person name="Woodhouse M."/>
            <person name="Cannon E."/>
        </authorList>
    </citation>
    <scope>NUCLEOTIDE SEQUENCE [LARGE SCALE GENOMIC DNA]</scope>
    <source>
        <strain evidence="6">cv. B73</strain>
    </source>
</reference>
<proteinExistence type="predicted"/>
<dbReference type="InterPro" id="IPR031657">
    <property type="entry name" value="REPA_OB_2"/>
</dbReference>
<dbReference type="InParanoid" id="A0A804NR96"/>
<protein>
    <recommendedName>
        <fullName evidence="8">Replication factor A C-terminal domain-containing protein</fullName>
    </recommendedName>
</protein>
<dbReference type="Pfam" id="PF02721">
    <property type="entry name" value="DUF223"/>
    <property type="match status" value="1"/>
</dbReference>
<evidence type="ECO:0000256" key="2">
    <source>
        <dbReference type="SAM" id="MobiDB-lite"/>
    </source>
</evidence>
<dbReference type="RefSeq" id="XP_008678601.1">
    <property type="nucleotide sequence ID" value="XM_008680379.2"/>
</dbReference>
<dbReference type="EnsemblPlants" id="Zm00001eb179900_T001">
    <property type="protein sequence ID" value="Zm00001eb179900_P001"/>
    <property type="gene ID" value="Zm00001eb179900"/>
</dbReference>
<evidence type="ECO:0000256" key="1">
    <source>
        <dbReference type="ARBA" id="ARBA00023125"/>
    </source>
</evidence>
<evidence type="ECO:0000313" key="6">
    <source>
        <dbReference type="EnsemblPlants" id="Zm00001eb179900_P001"/>
    </source>
</evidence>
<dbReference type="CDD" id="cd04481">
    <property type="entry name" value="RPA1_DBD_B_like"/>
    <property type="match status" value="1"/>
</dbReference>
<sequence length="533" mass="61116">MDITPLSQVRPGVYHYIICVRISRVWEFHGKNDDDPIKHLDLVIIDQQGTAMYAEVPQEAIYTLQPRLQESKILIMRKIYVDNAKLSFKPVHGKYMIRLHPKTLLEEVNEDPQDFPKYTFHLTPFPELPQLEGNNEYFIDVIGCITALSDATPFQTSSGIVRMKRLIHLVDLRGNKIEVSLWGRRAEEFPGQQVFKASEMNHVIVIFVGTSVKSYRGSPPFLSGTAACRWYINLPEIHEINTFYASIGEQYQSIQKLHIQTMNEMQNKIEQKTFLEMKLVDPFDDMSKRFECTMIVTRIADNKPWFYQGCTKCNTSTRYEGKTYICKQGHISSQMVHRYKISLYATDGTYELEFVLFDERATSLIGKTVEKLLRQSNKSELPEEIKAIVGEKLTVVTKLFPGKSIKKRGPNKDNKDPTFDILSIKKRHGKDLLLSVFKKEEPVVLHSASSSQLPKLPPLVPIEPKTQDIQTSGSEAASPHELQLMEIDQTSCFDNLSVSYKRNFNAIDDSDKEETHGADQLSVFAKRPKMKNN</sequence>
<dbReference type="Pfam" id="PF16900">
    <property type="entry name" value="REPA_OB_2"/>
    <property type="match status" value="1"/>
</dbReference>
<evidence type="ECO:0000313" key="7">
    <source>
        <dbReference type="Proteomes" id="UP000007305"/>
    </source>
</evidence>
<dbReference type="KEGG" id="zma:103653487"/>
<reference evidence="7" key="1">
    <citation type="journal article" date="2009" name="Science">
        <title>The B73 maize genome: complexity, diversity, and dynamics.</title>
        <authorList>
            <person name="Schnable P.S."/>
            <person name="Ware D."/>
            <person name="Fulton R.S."/>
            <person name="Stein J.C."/>
            <person name="Wei F."/>
            <person name="Pasternak S."/>
            <person name="Liang C."/>
            <person name="Zhang J."/>
            <person name="Fulton L."/>
            <person name="Graves T.A."/>
            <person name="Minx P."/>
            <person name="Reily A.D."/>
            <person name="Courtney L."/>
            <person name="Kruchowski S.S."/>
            <person name="Tomlinson C."/>
            <person name="Strong C."/>
            <person name="Delehaunty K."/>
            <person name="Fronick C."/>
            <person name="Courtney B."/>
            <person name="Rock S.M."/>
            <person name="Belter E."/>
            <person name="Du F."/>
            <person name="Kim K."/>
            <person name="Abbott R.M."/>
            <person name="Cotton M."/>
            <person name="Levy A."/>
            <person name="Marchetto P."/>
            <person name="Ochoa K."/>
            <person name="Jackson S.M."/>
            <person name="Gillam B."/>
            <person name="Chen W."/>
            <person name="Yan L."/>
            <person name="Higginbotham J."/>
            <person name="Cardenas M."/>
            <person name="Waligorski J."/>
            <person name="Applebaum E."/>
            <person name="Phelps L."/>
            <person name="Falcone J."/>
            <person name="Kanchi K."/>
            <person name="Thane T."/>
            <person name="Scimone A."/>
            <person name="Thane N."/>
            <person name="Henke J."/>
            <person name="Wang T."/>
            <person name="Ruppert J."/>
            <person name="Shah N."/>
            <person name="Rotter K."/>
            <person name="Hodges J."/>
            <person name="Ingenthron E."/>
            <person name="Cordes M."/>
            <person name="Kohlberg S."/>
            <person name="Sgro J."/>
            <person name="Delgado B."/>
            <person name="Mead K."/>
            <person name="Chinwalla A."/>
            <person name="Leonard S."/>
            <person name="Crouse K."/>
            <person name="Collura K."/>
            <person name="Kudrna D."/>
            <person name="Currie J."/>
            <person name="He R."/>
            <person name="Angelova A."/>
            <person name="Rajasekar S."/>
            <person name="Mueller T."/>
            <person name="Lomeli R."/>
            <person name="Scara G."/>
            <person name="Ko A."/>
            <person name="Delaney K."/>
            <person name="Wissotski M."/>
            <person name="Lopez G."/>
            <person name="Campos D."/>
            <person name="Braidotti M."/>
            <person name="Ashley E."/>
            <person name="Golser W."/>
            <person name="Kim H."/>
            <person name="Lee S."/>
            <person name="Lin J."/>
            <person name="Dujmic Z."/>
            <person name="Kim W."/>
            <person name="Talag J."/>
            <person name="Zuccolo A."/>
            <person name="Fan C."/>
            <person name="Sebastian A."/>
            <person name="Kramer M."/>
            <person name="Spiegel L."/>
            <person name="Nascimento L."/>
            <person name="Zutavern T."/>
            <person name="Miller B."/>
            <person name="Ambroise C."/>
            <person name="Muller S."/>
            <person name="Spooner W."/>
            <person name="Narechania A."/>
            <person name="Ren L."/>
            <person name="Wei S."/>
            <person name="Kumari S."/>
            <person name="Faga B."/>
            <person name="Levy M.J."/>
            <person name="McMahan L."/>
            <person name="Van Buren P."/>
            <person name="Vaughn M.W."/>
            <person name="Ying K."/>
            <person name="Yeh C.-T."/>
            <person name="Emrich S.J."/>
            <person name="Jia Y."/>
            <person name="Kalyanaraman A."/>
            <person name="Hsia A.-P."/>
            <person name="Barbazuk W.B."/>
            <person name="Baucom R.S."/>
            <person name="Brutnell T.P."/>
            <person name="Carpita N.C."/>
            <person name="Chaparro C."/>
            <person name="Chia J.-M."/>
            <person name="Deragon J.-M."/>
            <person name="Estill J.C."/>
            <person name="Fu Y."/>
            <person name="Jeddeloh J.A."/>
            <person name="Han Y."/>
            <person name="Lee H."/>
            <person name="Li P."/>
            <person name="Lisch D.R."/>
            <person name="Liu S."/>
            <person name="Liu Z."/>
            <person name="Nagel D.H."/>
            <person name="McCann M.C."/>
            <person name="SanMiguel P."/>
            <person name="Myers A.M."/>
            <person name="Nettleton D."/>
            <person name="Nguyen J."/>
            <person name="Penning B.W."/>
            <person name="Ponnala L."/>
            <person name="Schneider K.L."/>
            <person name="Schwartz D.C."/>
            <person name="Sharma A."/>
            <person name="Soderlund C."/>
            <person name="Springer N.M."/>
            <person name="Sun Q."/>
            <person name="Wang H."/>
            <person name="Waterman M."/>
            <person name="Westerman R."/>
            <person name="Wolfgruber T.K."/>
            <person name="Yang L."/>
            <person name="Yu Y."/>
            <person name="Zhang L."/>
            <person name="Zhou S."/>
            <person name="Zhu Q."/>
            <person name="Bennetzen J.L."/>
            <person name="Dawe R.K."/>
            <person name="Jiang J."/>
            <person name="Jiang N."/>
            <person name="Presting G.G."/>
            <person name="Wessler S.R."/>
            <person name="Aluru S."/>
            <person name="Martienssen R.A."/>
            <person name="Clifton S.W."/>
            <person name="McCombie W.R."/>
            <person name="Wing R.A."/>
            <person name="Wilson R.K."/>
        </authorList>
    </citation>
    <scope>NUCLEOTIDE SEQUENCE [LARGE SCALE GENOMIC DNA]</scope>
    <source>
        <strain evidence="7">cv. B73</strain>
    </source>
</reference>
<dbReference type="GO" id="GO:0003677">
    <property type="term" value="F:DNA binding"/>
    <property type="evidence" value="ECO:0007669"/>
    <property type="project" value="UniProtKB-KW"/>
</dbReference>
<dbReference type="PANTHER" id="PTHR47165">
    <property type="entry name" value="OS03G0429900 PROTEIN"/>
    <property type="match status" value="1"/>
</dbReference>
<reference evidence="6" key="3">
    <citation type="submission" date="2021-05" db="UniProtKB">
        <authorList>
            <consortium name="EnsemblPlants"/>
        </authorList>
    </citation>
    <scope>IDENTIFICATION</scope>
    <source>
        <strain evidence="6">cv. B73</strain>
    </source>
</reference>
<evidence type="ECO:0008006" key="8">
    <source>
        <dbReference type="Google" id="ProtNLM"/>
    </source>
</evidence>
<keyword evidence="7" id="KW-1185">Reference proteome</keyword>
<evidence type="ECO:0000259" key="4">
    <source>
        <dbReference type="Pfam" id="PF08646"/>
    </source>
</evidence>
<feature type="region of interest" description="Disordered" evidence="2">
    <location>
        <begin position="511"/>
        <end position="533"/>
    </location>
</feature>
<dbReference type="PANTHER" id="PTHR47165:SF4">
    <property type="entry name" value="OS03G0429900 PROTEIN"/>
    <property type="match status" value="1"/>
</dbReference>
<dbReference type="InterPro" id="IPR003871">
    <property type="entry name" value="RFA1B/D_OB_1st"/>
</dbReference>
<keyword evidence="1" id="KW-0238">DNA-binding</keyword>
<dbReference type="Proteomes" id="UP000007305">
    <property type="component" value="Chromosome 4"/>
</dbReference>
<dbReference type="Gene3D" id="2.40.50.140">
    <property type="entry name" value="Nucleic acid-binding proteins"/>
    <property type="match status" value="3"/>
</dbReference>
<gene>
    <name evidence="6" type="primary">LOC103653487</name>
</gene>
<dbReference type="OrthoDB" id="693964at2759"/>
<feature type="domain" description="Replication factor A C-terminal" evidence="4">
    <location>
        <begin position="291"/>
        <end position="388"/>
    </location>
</feature>
<dbReference type="InterPro" id="IPR013955">
    <property type="entry name" value="Rep_factor-A_C"/>
</dbReference>
<dbReference type="Pfam" id="PF08646">
    <property type="entry name" value="Rep_fac-A_C"/>
    <property type="match status" value="1"/>
</dbReference>
<dbReference type="SUPFAM" id="SSF50249">
    <property type="entry name" value="Nucleic acid-binding proteins"/>
    <property type="match status" value="3"/>
</dbReference>
<dbReference type="GeneID" id="103653487"/>
<dbReference type="InterPro" id="IPR012340">
    <property type="entry name" value="NA-bd_OB-fold"/>
</dbReference>
<evidence type="ECO:0000259" key="3">
    <source>
        <dbReference type="Pfam" id="PF02721"/>
    </source>
</evidence>
<feature type="domain" description="Replication protein A 70 kDa DNA-binding subunit B/D first OB fold" evidence="3">
    <location>
        <begin position="4"/>
        <end position="106"/>
    </location>
</feature>
<dbReference type="AlphaFoldDB" id="A0A804NR96"/>
<name>A0A804NR96_MAIZE</name>
<feature type="domain" description="Replication protein A OB" evidence="5">
    <location>
        <begin position="134"/>
        <end position="217"/>
    </location>
</feature>
<organism evidence="6 7">
    <name type="scientific">Zea mays</name>
    <name type="common">Maize</name>
    <dbReference type="NCBI Taxonomy" id="4577"/>
    <lineage>
        <taxon>Eukaryota</taxon>
        <taxon>Viridiplantae</taxon>
        <taxon>Streptophyta</taxon>
        <taxon>Embryophyta</taxon>
        <taxon>Tracheophyta</taxon>
        <taxon>Spermatophyta</taxon>
        <taxon>Magnoliopsida</taxon>
        <taxon>Liliopsida</taxon>
        <taxon>Poales</taxon>
        <taxon>Poaceae</taxon>
        <taxon>PACMAD clade</taxon>
        <taxon>Panicoideae</taxon>
        <taxon>Andropogonodae</taxon>
        <taxon>Andropogoneae</taxon>
        <taxon>Tripsacinae</taxon>
        <taxon>Zea</taxon>
    </lineage>
</organism>